<dbReference type="InterPro" id="IPR000706">
    <property type="entry name" value="AGPR_type-1"/>
</dbReference>
<dbReference type="InterPro" id="IPR000534">
    <property type="entry name" value="Semialdehyde_DH_NAD-bd"/>
</dbReference>
<dbReference type="EC" id="1.2.1.38" evidence="7"/>
<comment type="subcellular location">
    <subcellularLocation>
        <location evidence="7">Cytoplasm</location>
    </subcellularLocation>
</comment>
<sequence length="346" mass="38883">MIKVGIVGATGYVGAELTRLLHHHKEVEISFLDSRSYAGMDYGRVYPNLRNVVTDQCISINLEENLDDIDLLFCALPHGLSQPAVKKIYQKKKKVIDLSADFRIKNFETYETWYGTKHEALEELHAAVYGLSEIYQDEISKAQLVANPGCYPTSILLPLYPLLKENAIIPENLIIDSKSGISGAGRTPADGNLFAQCHENLKAYSIGVHRHIPEIEQELSIAAGEEIRIQFTPHLIPMTRGILSTIYIPNKQETKLQHIKEIYNSYYEEQPFVRLLEENEYPQTKAVSGSNYCDIGIKIDDRTNNIIIVSAIDNLIKGAAGQGVQNMNLMFGFNIDEGLQQTAMWP</sequence>
<evidence type="ECO:0000256" key="7">
    <source>
        <dbReference type="HAMAP-Rule" id="MF_00150"/>
    </source>
</evidence>
<dbReference type="HAMAP" id="MF_00150">
    <property type="entry name" value="ArgC_type1"/>
    <property type="match status" value="1"/>
</dbReference>
<evidence type="ECO:0000256" key="6">
    <source>
        <dbReference type="ARBA" id="ARBA00050557"/>
    </source>
</evidence>
<evidence type="ECO:0000256" key="2">
    <source>
        <dbReference type="ARBA" id="ARBA00022571"/>
    </source>
</evidence>
<evidence type="ECO:0000313" key="11">
    <source>
        <dbReference type="Proteomes" id="UP000198304"/>
    </source>
</evidence>
<keyword evidence="7" id="KW-0963">Cytoplasm</keyword>
<dbReference type="UniPathway" id="UPA00068">
    <property type="reaction ID" value="UER00108"/>
</dbReference>
<keyword evidence="2 7" id="KW-0055">Arginine biosynthesis</keyword>
<dbReference type="EMBL" id="FZOJ01000002">
    <property type="protein sequence ID" value="SNR96604.1"/>
    <property type="molecule type" value="Genomic_DNA"/>
</dbReference>
<dbReference type="Pfam" id="PF22698">
    <property type="entry name" value="Semialdhyde_dhC_1"/>
    <property type="match status" value="1"/>
</dbReference>
<comment type="pathway">
    <text evidence="1 7">Amino-acid biosynthesis; L-arginine biosynthesis; N(2)-acetyl-L-ornithine from L-glutamate: step 3/4.</text>
</comment>
<dbReference type="SUPFAM" id="SSF51735">
    <property type="entry name" value="NAD(P)-binding Rossmann-fold domains"/>
    <property type="match status" value="1"/>
</dbReference>
<evidence type="ECO:0000256" key="3">
    <source>
        <dbReference type="ARBA" id="ARBA00022605"/>
    </source>
</evidence>
<evidence type="ECO:0000256" key="5">
    <source>
        <dbReference type="ARBA" id="ARBA00023002"/>
    </source>
</evidence>
<dbReference type="AlphaFoldDB" id="A0A239ANH9"/>
<keyword evidence="11" id="KW-1185">Reference proteome</keyword>
<gene>
    <name evidence="7" type="primary">argC</name>
    <name evidence="10" type="ORF">SAMN05446037_1002130</name>
</gene>
<protein>
    <recommendedName>
        <fullName evidence="7">N-acetyl-gamma-glutamyl-phosphate reductase</fullName>
        <shortName evidence="7">AGPR</shortName>
        <ecNumber evidence="7">1.2.1.38</ecNumber>
    </recommendedName>
    <alternativeName>
        <fullName evidence="7">N-acetyl-glutamate semialdehyde dehydrogenase</fullName>
        <shortName evidence="7">NAGSA dehydrogenase</shortName>
    </alternativeName>
</protein>
<dbReference type="NCBIfam" id="TIGR01850">
    <property type="entry name" value="argC"/>
    <property type="match status" value="1"/>
</dbReference>
<dbReference type="CDD" id="cd17895">
    <property type="entry name" value="AGPR_1_N"/>
    <property type="match status" value="1"/>
</dbReference>
<dbReference type="CDD" id="cd23934">
    <property type="entry name" value="AGPR_1_C"/>
    <property type="match status" value="1"/>
</dbReference>
<dbReference type="PANTHER" id="PTHR32338">
    <property type="entry name" value="N-ACETYL-GAMMA-GLUTAMYL-PHOSPHATE REDUCTASE, CHLOROPLASTIC-RELATED-RELATED"/>
    <property type="match status" value="1"/>
</dbReference>
<dbReference type="GO" id="GO:0051287">
    <property type="term" value="F:NAD binding"/>
    <property type="evidence" value="ECO:0007669"/>
    <property type="project" value="InterPro"/>
</dbReference>
<dbReference type="Proteomes" id="UP000198304">
    <property type="component" value="Unassembled WGS sequence"/>
</dbReference>
<evidence type="ECO:0000256" key="1">
    <source>
        <dbReference type="ARBA" id="ARBA00004862"/>
    </source>
</evidence>
<dbReference type="RefSeq" id="WP_089281323.1">
    <property type="nucleotide sequence ID" value="NZ_FZOJ01000002.1"/>
</dbReference>
<dbReference type="PANTHER" id="PTHR32338:SF10">
    <property type="entry name" value="N-ACETYL-GAMMA-GLUTAMYL-PHOSPHATE REDUCTASE, CHLOROPLASTIC-RELATED"/>
    <property type="match status" value="1"/>
</dbReference>
<evidence type="ECO:0000256" key="4">
    <source>
        <dbReference type="ARBA" id="ARBA00022857"/>
    </source>
</evidence>
<comment type="catalytic activity">
    <reaction evidence="6 7">
        <text>N-acetyl-L-glutamate 5-semialdehyde + phosphate + NADP(+) = N-acetyl-L-glutamyl 5-phosphate + NADPH + H(+)</text>
        <dbReference type="Rhea" id="RHEA:21588"/>
        <dbReference type="ChEBI" id="CHEBI:15378"/>
        <dbReference type="ChEBI" id="CHEBI:29123"/>
        <dbReference type="ChEBI" id="CHEBI:43474"/>
        <dbReference type="ChEBI" id="CHEBI:57783"/>
        <dbReference type="ChEBI" id="CHEBI:57936"/>
        <dbReference type="ChEBI" id="CHEBI:58349"/>
        <dbReference type="EC" id="1.2.1.38"/>
    </reaction>
</comment>
<reference evidence="10 11" key="1">
    <citation type="submission" date="2017-06" db="EMBL/GenBank/DDBJ databases">
        <authorList>
            <person name="Kim H.J."/>
            <person name="Triplett B.A."/>
        </authorList>
    </citation>
    <scope>NUCLEOTIDE SEQUENCE [LARGE SCALE GENOMIC DNA]</scope>
    <source>
        <strain evidence="10 11">SCA</strain>
    </source>
</reference>
<proteinExistence type="inferred from homology"/>
<dbReference type="SUPFAM" id="SSF55347">
    <property type="entry name" value="Glyceraldehyde-3-phosphate dehydrogenase-like, C-terminal domain"/>
    <property type="match status" value="1"/>
</dbReference>
<comment type="similarity">
    <text evidence="7">Belongs to the NAGSA dehydrogenase family. Type 1 subfamily.</text>
</comment>
<dbReference type="GO" id="GO:0070401">
    <property type="term" value="F:NADP+ binding"/>
    <property type="evidence" value="ECO:0007669"/>
    <property type="project" value="InterPro"/>
</dbReference>
<keyword evidence="4 7" id="KW-0521">NADP</keyword>
<dbReference type="Gene3D" id="3.30.360.10">
    <property type="entry name" value="Dihydrodipicolinate Reductase, domain 2"/>
    <property type="match status" value="1"/>
</dbReference>
<dbReference type="GO" id="GO:0005737">
    <property type="term" value="C:cytoplasm"/>
    <property type="evidence" value="ECO:0007669"/>
    <property type="project" value="UniProtKB-SubCell"/>
</dbReference>
<dbReference type="PROSITE" id="PS01224">
    <property type="entry name" value="ARGC"/>
    <property type="match status" value="1"/>
</dbReference>
<keyword evidence="3 7" id="KW-0028">Amino-acid biosynthesis</keyword>
<dbReference type="OrthoDB" id="9801289at2"/>
<feature type="active site" evidence="7 8">
    <location>
        <position position="150"/>
    </location>
</feature>
<dbReference type="SMART" id="SM00859">
    <property type="entry name" value="Semialdhyde_dh"/>
    <property type="match status" value="1"/>
</dbReference>
<accession>A0A239ANH9</accession>
<dbReference type="Gene3D" id="3.40.50.720">
    <property type="entry name" value="NAD(P)-binding Rossmann-like Domain"/>
    <property type="match status" value="1"/>
</dbReference>
<comment type="function">
    <text evidence="7">Catalyzes the NADPH-dependent reduction of N-acetyl-5-glutamyl phosphate to yield N-acetyl-L-glutamate 5-semialdehyde.</text>
</comment>
<name>A0A239ANH9_9FIRM</name>
<organism evidence="10 11">
    <name type="scientific">Anaerovirgula multivorans</name>
    <dbReference type="NCBI Taxonomy" id="312168"/>
    <lineage>
        <taxon>Bacteria</taxon>
        <taxon>Bacillati</taxon>
        <taxon>Bacillota</taxon>
        <taxon>Clostridia</taxon>
        <taxon>Peptostreptococcales</taxon>
        <taxon>Natronincolaceae</taxon>
        <taxon>Anaerovirgula</taxon>
    </lineage>
</organism>
<dbReference type="InterPro" id="IPR050085">
    <property type="entry name" value="AGPR"/>
</dbReference>
<dbReference type="InterPro" id="IPR058924">
    <property type="entry name" value="AGPR_dimerisation_dom"/>
</dbReference>
<dbReference type="InterPro" id="IPR023013">
    <property type="entry name" value="AGPR_AS"/>
</dbReference>
<keyword evidence="5 7" id="KW-0560">Oxidoreductase</keyword>
<dbReference type="GO" id="GO:0003942">
    <property type="term" value="F:N-acetyl-gamma-glutamyl-phosphate reductase activity"/>
    <property type="evidence" value="ECO:0007669"/>
    <property type="project" value="UniProtKB-UniRule"/>
</dbReference>
<dbReference type="Pfam" id="PF01118">
    <property type="entry name" value="Semialdhyde_dh"/>
    <property type="match status" value="1"/>
</dbReference>
<dbReference type="FunFam" id="3.30.360.10:FF:000014">
    <property type="entry name" value="N-acetyl-gamma-glutamyl-phosphate reductase"/>
    <property type="match status" value="1"/>
</dbReference>
<evidence type="ECO:0000259" key="9">
    <source>
        <dbReference type="SMART" id="SM00859"/>
    </source>
</evidence>
<dbReference type="GO" id="GO:0006526">
    <property type="term" value="P:L-arginine biosynthetic process"/>
    <property type="evidence" value="ECO:0007669"/>
    <property type="project" value="UniProtKB-UniRule"/>
</dbReference>
<evidence type="ECO:0000313" key="10">
    <source>
        <dbReference type="EMBL" id="SNR96604.1"/>
    </source>
</evidence>
<evidence type="ECO:0000256" key="8">
    <source>
        <dbReference type="PROSITE-ProRule" id="PRU10010"/>
    </source>
</evidence>
<feature type="domain" description="Semialdehyde dehydrogenase NAD-binding" evidence="9">
    <location>
        <begin position="3"/>
        <end position="142"/>
    </location>
</feature>
<dbReference type="InterPro" id="IPR036291">
    <property type="entry name" value="NAD(P)-bd_dom_sf"/>
</dbReference>